<dbReference type="Pfam" id="PF05860">
    <property type="entry name" value="TPS"/>
    <property type="match status" value="1"/>
</dbReference>
<dbReference type="Proteomes" id="UP000010473">
    <property type="component" value="Chromosome"/>
</dbReference>
<sequence length="1712" mass="178154">MKKISLLFAIIPWLAAINFKPILAQSIIPGNDGTATIVTPQGNRITIDGGTLSKDGHNLFHSFQEFGLDANQIATFLSNPQIQNILSRINGGNPSVINGLIEVVGGNSNLFLMNPAGIVFGSNARLNVPGDFTATTARGIKFGDTWFNAFGLNDYVNLVGNPNGFQFDGSQAGTIINAGNLAVAEGQNLSLTAGKVVNTGTITAPGGNITLTAVPGTNLVRISQEGQVLSLEVELPTDKNGKPLPIQVKDLLDILAGLPPEVETGLNSTFDGKVQLAESGTTVPDTSGTNIVSGNLDVSNTKAEAFGGEVNVLGDKVGLIAANVDASGDAGGGKVLIGGDYKGQGTVPNADVTVVDSESVINADALRDGDGGKVIVWSDATTRIEGNINATGGQNSGNGGFVETSSGGFLDVVNAPNVAASNGLGGTWLLDPHNITIVEDGTYLVGYENTLNISTNNPFTAIADDAQIKVGIIKEALTGGSNVVVSTGTTGNQEGNITLEADLDFDGTGNNTLTLDAANDIVIGVEGDTLVGETTTGKIFDSNVNTNDSLNLFLTADSDESGDGRVQIVAPISTGGGNIVLTGTSNSNSYFDSAIEIGSQVNSGGGDIALTGTGNSGRGIRIYSQINSGGGNITLTGTSNSEGGISIFDRINSEGGDIALTGTSNSDSAIFVLSEGEINSEGGNITLKGTNADIYIEGQLNSGNGSITLTSDIIGLDTFVNQDILIGEGDLLIQTLTPDLDLEIGGTSDLETTFLNEDEIAAIQDGFRSITIGREDATGNIVVVDDISFNDNLTLQSPASGGSITVDGAIQTNGNNLTLNAGNAINVNRDIITDGGIIKLDSNGTINSSQALLDSSADENGGEVSLTAASDITVGEIDSSSDTGNGGQASLNAGEDINIGTIDSSADIGNGGQVTLNAGGNINLESIDSSSFDTGNGGEVKLNTGGNIAVGSIDSSSVVGNGGKIALESTNGAINATTTVESEGQQIVVGGIVSGSESGNGGDISIKAPENIQTGYIISSSLGTGQGGAINLESTGGTIDTTVGTTEQSISTSDLSEDLSQDIVDKLFAGISSFSSLGNGGNVTLASQGNIKVKAINAEGGDNGNGGDVNVNLDNNQPPLFQATGTFTARSGLDASISTAAGITGGDINLRHGSDGKNNPFRVGDPTAPNGTAGVITTGDTTIDGESFFFTENRSNINLISVDNIVTPPIVNPPTEPPIVDPLIDPKKIDENNISGVKNPPSQLQAKVLPPTIQIATIEQARETLAKIEQATAEKPALIYVNFTPPGISAKQDLNEDFARREAASTAQYEQSLNLPENIAEPNLSIPSEDSDVLDILVVTPEGEPIQVKVDGATRKQVIETANEFYLGFIYERASYPKEQYLKLGQQLYQSLINPIEDKLKERKINNLLFVMPTGLRLLPIAALHDGQQFLAQKYSTGMAPSLNLTNTAYQDIREQKLVAMGASQFNDPNALGPLPDAELELNTIAKLWSAGKPSLLNDKFTLNNLQVSRQQTPYGIVHIATHGEFAPSEQPDEPSEIYLQLFDKRLELQEWRNLGFNNPPVELLVLSACRTGLGNEDVEMGFAGLAVQAGVKSALGTFWYVSDRGSMALMNEFYHQLKTSETRMSKAEALRRAQAAMINGQVHLQGEELVTSWGENINLSQNSQESQEDLFGNPVQTSTLESAIIPPSNQTQLDFSHPFYWAPFTLIGNPW</sequence>
<proteinExistence type="predicted"/>
<evidence type="ECO:0000313" key="2">
    <source>
        <dbReference type="EMBL" id="AFZ36174.1"/>
    </source>
</evidence>
<dbReference type="Gene3D" id="2.160.20.10">
    <property type="entry name" value="Single-stranded right-handed beta-helix, Pectin lyase-like"/>
    <property type="match status" value="2"/>
</dbReference>
<gene>
    <name evidence="2" type="ordered locus">Sta7437_2645</name>
</gene>
<dbReference type="eggNOG" id="COG3210">
    <property type="taxonomic scope" value="Bacteria"/>
</dbReference>
<keyword evidence="3" id="KW-1185">Reference proteome</keyword>
<dbReference type="PATRIC" id="fig|111780.3.peg.2750"/>
<dbReference type="HOGENOM" id="CLU_001178_0_0_3"/>
<dbReference type="SMART" id="SM00912">
    <property type="entry name" value="Haemagg_act"/>
    <property type="match status" value="1"/>
</dbReference>
<dbReference type="InterPro" id="IPR011050">
    <property type="entry name" value="Pectin_lyase_fold/virulence"/>
</dbReference>
<organism evidence="2 3">
    <name type="scientific">Stanieria cyanosphaera (strain ATCC 29371 / PCC 7437)</name>
    <dbReference type="NCBI Taxonomy" id="111780"/>
    <lineage>
        <taxon>Bacteria</taxon>
        <taxon>Bacillati</taxon>
        <taxon>Cyanobacteriota</taxon>
        <taxon>Cyanophyceae</taxon>
        <taxon>Pleurocapsales</taxon>
        <taxon>Dermocarpellaceae</taxon>
        <taxon>Stanieria</taxon>
    </lineage>
</organism>
<dbReference type="InterPro" id="IPR024983">
    <property type="entry name" value="CHAT_dom"/>
</dbReference>
<protein>
    <submittedName>
        <fullName evidence="2">Filamentous hemagglutinin family outer membrane protein</fullName>
    </submittedName>
</protein>
<evidence type="ECO:0000259" key="1">
    <source>
        <dbReference type="SMART" id="SM00912"/>
    </source>
</evidence>
<dbReference type="KEGG" id="scs:Sta7437_2645"/>
<dbReference type="InterPro" id="IPR012334">
    <property type="entry name" value="Pectin_lyas_fold"/>
</dbReference>
<dbReference type="EMBL" id="CP003653">
    <property type="protein sequence ID" value="AFZ36174.1"/>
    <property type="molecule type" value="Genomic_DNA"/>
</dbReference>
<dbReference type="Pfam" id="PF12770">
    <property type="entry name" value="CHAT"/>
    <property type="match status" value="1"/>
</dbReference>
<name>K9XVS9_STAC7</name>
<reference evidence="3" key="1">
    <citation type="journal article" date="2013" name="Proc. Natl. Acad. Sci. U.S.A.">
        <title>Improving the coverage of the cyanobacterial phylum using diversity-driven genome sequencing.</title>
        <authorList>
            <person name="Shih P.M."/>
            <person name="Wu D."/>
            <person name="Latifi A."/>
            <person name="Axen S.D."/>
            <person name="Fewer D.P."/>
            <person name="Talla E."/>
            <person name="Calteau A."/>
            <person name="Cai F."/>
            <person name="Tandeau de Marsac N."/>
            <person name="Rippka R."/>
            <person name="Herdman M."/>
            <person name="Sivonen K."/>
            <person name="Coursin T."/>
            <person name="Laurent T."/>
            <person name="Goodwin L."/>
            <person name="Nolan M."/>
            <person name="Davenport K.W."/>
            <person name="Han C.S."/>
            <person name="Rubin E.M."/>
            <person name="Eisen J.A."/>
            <person name="Woyke T."/>
            <person name="Gugger M."/>
            <person name="Kerfeld C.A."/>
        </authorList>
    </citation>
    <scope>NUCLEOTIDE SEQUENCE [LARGE SCALE GENOMIC DNA]</scope>
    <source>
        <strain evidence="3">ATCC 29371 / PCC 7437</strain>
    </source>
</reference>
<dbReference type="InterPro" id="IPR008638">
    <property type="entry name" value="FhaB/CdiA-like_TPS"/>
</dbReference>
<dbReference type="STRING" id="111780.Sta7437_2645"/>
<evidence type="ECO:0000313" key="3">
    <source>
        <dbReference type="Proteomes" id="UP000010473"/>
    </source>
</evidence>
<accession>K9XVS9</accession>
<dbReference type="NCBIfam" id="TIGR01901">
    <property type="entry name" value="adhes_NPXG"/>
    <property type="match status" value="1"/>
</dbReference>
<dbReference type="RefSeq" id="WP_015193842.1">
    <property type="nucleotide sequence ID" value="NC_019748.1"/>
</dbReference>
<dbReference type="eggNOG" id="COG4995">
    <property type="taxonomic scope" value="Bacteria"/>
</dbReference>
<dbReference type="SUPFAM" id="SSF51126">
    <property type="entry name" value="Pectin lyase-like"/>
    <property type="match status" value="1"/>
</dbReference>
<feature type="domain" description="Filamentous haemagglutinin FhaB/tRNA nuclease CdiA-like TPS" evidence="1">
    <location>
        <begin position="29"/>
        <end position="143"/>
    </location>
</feature>